<protein>
    <submittedName>
        <fullName evidence="1">Uncharacterized protein</fullName>
    </submittedName>
</protein>
<accession>A0ACC1LVT9</accession>
<proteinExistence type="predicted"/>
<sequence length="218" mass="24503">MHTQSAFQLLPPHIVKMIVDRVLGGSRHHFDNGVVMYKKKDKKRSEKKDGEKSDKKGKNVKSKKVRECIKMGNEGNDILMPLLWVCHNFRIFLYARFSSGYELDLRDKKEVAGAALVASRYMWPTRLQGLDAPTHLQARELRIYCFSVSVFTGKALEQLTASALGADGAYPMVRKIMFAMHSSIDLTKFSKESVADAIAHLGAYAAPIRFGQESDGNH</sequence>
<evidence type="ECO:0000313" key="2">
    <source>
        <dbReference type="Proteomes" id="UP001139981"/>
    </source>
</evidence>
<comment type="caution">
    <text evidence="1">The sequence shown here is derived from an EMBL/GenBank/DDBJ whole genome shotgun (WGS) entry which is preliminary data.</text>
</comment>
<evidence type="ECO:0000313" key="1">
    <source>
        <dbReference type="EMBL" id="KAJ2886429.1"/>
    </source>
</evidence>
<gene>
    <name evidence="1" type="ORF">IWW38_005229</name>
</gene>
<organism evidence="1 2">
    <name type="scientific">Coemansia aciculifera</name>
    <dbReference type="NCBI Taxonomy" id="417176"/>
    <lineage>
        <taxon>Eukaryota</taxon>
        <taxon>Fungi</taxon>
        <taxon>Fungi incertae sedis</taxon>
        <taxon>Zoopagomycota</taxon>
        <taxon>Kickxellomycotina</taxon>
        <taxon>Kickxellomycetes</taxon>
        <taxon>Kickxellales</taxon>
        <taxon>Kickxellaceae</taxon>
        <taxon>Coemansia</taxon>
    </lineage>
</organism>
<dbReference type="EMBL" id="JANBVB010002327">
    <property type="protein sequence ID" value="KAJ2886429.1"/>
    <property type="molecule type" value="Genomic_DNA"/>
</dbReference>
<keyword evidence="2" id="KW-1185">Reference proteome</keyword>
<dbReference type="Proteomes" id="UP001139981">
    <property type="component" value="Unassembled WGS sequence"/>
</dbReference>
<name>A0ACC1LVT9_9FUNG</name>
<reference evidence="1" key="1">
    <citation type="submission" date="2022-07" db="EMBL/GenBank/DDBJ databases">
        <title>Phylogenomic reconstructions and comparative analyses of Kickxellomycotina fungi.</title>
        <authorList>
            <person name="Reynolds N.K."/>
            <person name="Stajich J.E."/>
            <person name="Barry K."/>
            <person name="Grigoriev I.V."/>
            <person name="Crous P."/>
            <person name="Smith M.E."/>
        </authorList>
    </citation>
    <scope>NUCLEOTIDE SEQUENCE</scope>
    <source>
        <strain evidence="1">CBS 190363</strain>
    </source>
</reference>